<accession>A0A7S4ASW3</accession>
<sequence length="258" mass="27811">MRLISDSTDLDVGVNIDLEGVGTTTNSEKAIEDKDAPDLGDGNDYTDVDVDVDADLEGAGTTTNPEKATSNYNIDSININNNNNHSGKQQKSGITAAIIAVAIVAFLALLVCIGLKYCCGGAGHFCQRCRDKMDARTQKRESLAGKLEDEENDHNTTASVSASEGEVPNEVNDREITRVESIAEHFLRMESVIPTQGEDPSEGEVPSEVNDREITRVESIRGHFLRIESVIPTPKPATTRDDVTSAASVDCPEELSEC</sequence>
<protein>
    <submittedName>
        <fullName evidence="3">Uncharacterized protein</fullName>
    </submittedName>
</protein>
<organism evidence="3">
    <name type="scientific">Pseudo-nitzschia australis</name>
    <dbReference type="NCBI Taxonomy" id="44445"/>
    <lineage>
        <taxon>Eukaryota</taxon>
        <taxon>Sar</taxon>
        <taxon>Stramenopiles</taxon>
        <taxon>Ochrophyta</taxon>
        <taxon>Bacillariophyta</taxon>
        <taxon>Bacillariophyceae</taxon>
        <taxon>Bacillariophycidae</taxon>
        <taxon>Bacillariales</taxon>
        <taxon>Bacillariaceae</taxon>
        <taxon>Pseudo-nitzschia</taxon>
    </lineage>
</organism>
<evidence type="ECO:0000313" key="3">
    <source>
        <dbReference type="EMBL" id="CAE0724976.1"/>
    </source>
</evidence>
<feature type="region of interest" description="Disordered" evidence="1">
    <location>
        <begin position="25"/>
        <end position="44"/>
    </location>
</feature>
<feature type="transmembrane region" description="Helical" evidence="2">
    <location>
        <begin position="94"/>
        <end position="117"/>
    </location>
</feature>
<keyword evidence="2" id="KW-0472">Membrane</keyword>
<proteinExistence type="predicted"/>
<evidence type="ECO:0000256" key="1">
    <source>
        <dbReference type="SAM" id="MobiDB-lite"/>
    </source>
</evidence>
<feature type="region of interest" description="Disordered" evidence="1">
    <location>
        <begin position="140"/>
        <end position="172"/>
    </location>
</feature>
<name>A0A7S4ASW3_9STRA</name>
<keyword evidence="2" id="KW-0812">Transmembrane</keyword>
<dbReference type="EMBL" id="HBIX01025856">
    <property type="protein sequence ID" value="CAE0724976.1"/>
    <property type="molecule type" value="Transcribed_RNA"/>
</dbReference>
<reference evidence="3" key="1">
    <citation type="submission" date="2021-01" db="EMBL/GenBank/DDBJ databases">
        <authorList>
            <person name="Corre E."/>
            <person name="Pelletier E."/>
            <person name="Niang G."/>
            <person name="Scheremetjew M."/>
            <person name="Finn R."/>
            <person name="Kale V."/>
            <person name="Holt S."/>
            <person name="Cochrane G."/>
            <person name="Meng A."/>
            <person name="Brown T."/>
            <person name="Cohen L."/>
        </authorList>
    </citation>
    <scope>NUCLEOTIDE SEQUENCE</scope>
    <source>
        <strain evidence="3">10249 10 AB</strain>
    </source>
</reference>
<feature type="region of interest" description="Disordered" evidence="1">
    <location>
        <begin position="232"/>
        <end position="258"/>
    </location>
</feature>
<dbReference type="AlphaFoldDB" id="A0A7S4ASW3"/>
<evidence type="ECO:0000256" key="2">
    <source>
        <dbReference type="SAM" id="Phobius"/>
    </source>
</evidence>
<gene>
    <name evidence="3" type="ORF">PAUS00366_LOCUS17733</name>
</gene>
<keyword evidence="2" id="KW-1133">Transmembrane helix</keyword>